<organism evidence="2 3">
    <name type="scientific">Rohdeia mirabilis</name>
    <dbReference type="NCBI Taxonomy" id="2528008"/>
    <lineage>
        <taxon>Bacteria</taxon>
        <taxon>Pseudomonadati</taxon>
        <taxon>Planctomycetota</taxon>
        <taxon>Planctomycetia</taxon>
        <taxon>Planctomycetia incertae sedis</taxon>
        <taxon>Rohdeia</taxon>
    </lineage>
</organism>
<feature type="region of interest" description="Disordered" evidence="1">
    <location>
        <begin position="166"/>
        <end position="190"/>
    </location>
</feature>
<reference evidence="2 3" key="1">
    <citation type="submission" date="2019-02" db="EMBL/GenBank/DDBJ databases">
        <title>Deep-cultivation of Planctomycetes and their phenomic and genomic characterization uncovers novel biology.</title>
        <authorList>
            <person name="Wiegand S."/>
            <person name="Jogler M."/>
            <person name="Boedeker C."/>
            <person name="Pinto D."/>
            <person name="Vollmers J."/>
            <person name="Rivas-Marin E."/>
            <person name="Kohn T."/>
            <person name="Peeters S.H."/>
            <person name="Heuer A."/>
            <person name="Rast P."/>
            <person name="Oberbeckmann S."/>
            <person name="Bunk B."/>
            <person name="Jeske O."/>
            <person name="Meyerdierks A."/>
            <person name="Storesund J.E."/>
            <person name="Kallscheuer N."/>
            <person name="Luecker S."/>
            <person name="Lage O.M."/>
            <person name="Pohl T."/>
            <person name="Merkel B.J."/>
            <person name="Hornburger P."/>
            <person name="Mueller R.-W."/>
            <person name="Bruemmer F."/>
            <person name="Labrenz M."/>
            <person name="Spormann A.M."/>
            <person name="Op den Camp H."/>
            <person name="Overmann J."/>
            <person name="Amann R."/>
            <person name="Jetten M.S.M."/>
            <person name="Mascher T."/>
            <person name="Medema M.H."/>
            <person name="Devos D.P."/>
            <person name="Kaster A.-K."/>
            <person name="Ovreas L."/>
            <person name="Rohde M."/>
            <person name="Galperin M.Y."/>
            <person name="Jogler C."/>
        </authorList>
    </citation>
    <scope>NUCLEOTIDE SEQUENCE [LARGE SCALE GENOMIC DNA]</scope>
    <source>
        <strain evidence="2 3">Pla163</strain>
    </source>
</reference>
<proteinExistence type="predicted"/>
<evidence type="ECO:0000256" key="1">
    <source>
        <dbReference type="SAM" id="MobiDB-lite"/>
    </source>
</evidence>
<keyword evidence="3" id="KW-1185">Reference proteome</keyword>
<dbReference type="Proteomes" id="UP000319342">
    <property type="component" value="Chromosome"/>
</dbReference>
<sequence>MSRIVFLLEERSMKVLLEGLLPRLFPELRFFCVPHEGKQDLEKSVPRKLRAWREPGVRFVVIRDNDGGDCAALKQHLQSLCSDGQRKDSLVRIACQELEAWYLGEPDALADAFEQESLRGIGKKARYRDPDAVARPSDELERLAPAFQKVSGARLMARHLTRERNQSRSFHATLDGIGQMHTDMQQGERN</sequence>
<evidence type="ECO:0000313" key="2">
    <source>
        <dbReference type="EMBL" id="QDU83133.1"/>
    </source>
</evidence>
<evidence type="ECO:0008006" key="4">
    <source>
        <dbReference type="Google" id="ProtNLM"/>
    </source>
</evidence>
<dbReference type="Pfam" id="PF14103">
    <property type="entry name" value="DUF4276"/>
    <property type="match status" value="1"/>
</dbReference>
<name>A0A518CV75_9BACT</name>
<protein>
    <recommendedName>
        <fullName evidence="4">DUF4276 domain-containing protein</fullName>
    </recommendedName>
</protein>
<dbReference type="OrthoDB" id="283783at2"/>
<accession>A0A518CV75</accession>
<evidence type="ECO:0000313" key="3">
    <source>
        <dbReference type="Proteomes" id="UP000319342"/>
    </source>
</evidence>
<dbReference type="InterPro" id="IPR025455">
    <property type="entry name" value="DUF4276"/>
</dbReference>
<dbReference type="AlphaFoldDB" id="A0A518CV75"/>
<gene>
    <name evidence="2" type="ORF">Pla163_02300</name>
</gene>
<dbReference type="EMBL" id="CP036290">
    <property type="protein sequence ID" value="QDU83133.1"/>
    <property type="molecule type" value="Genomic_DNA"/>
</dbReference>